<proteinExistence type="predicted"/>
<dbReference type="SUPFAM" id="SSF56300">
    <property type="entry name" value="Metallo-dependent phosphatases"/>
    <property type="match status" value="1"/>
</dbReference>
<accession>A0ABV7QWU2</accession>
<dbReference type="EMBL" id="JBHRWI010000070">
    <property type="protein sequence ID" value="MFC3516919.1"/>
    <property type="molecule type" value="Genomic_DNA"/>
</dbReference>
<organism evidence="1 2">
    <name type="scientific">Amycolatopsis halotolerans</name>
    <dbReference type="NCBI Taxonomy" id="330083"/>
    <lineage>
        <taxon>Bacteria</taxon>
        <taxon>Bacillati</taxon>
        <taxon>Actinomycetota</taxon>
        <taxon>Actinomycetes</taxon>
        <taxon>Pseudonocardiales</taxon>
        <taxon>Pseudonocardiaceae</taxon>
        <taxon>Amycolatopsis</taxon>
    </lineage>
</organism>
<evidence type="ECO:0000313" key="2">
    <source>
        <dbReference type="Proteomes" id="UP001595764"/>
    </source>
</evidence>
<dbReference type="InterPro" id="IPR029052">
    <property type="entry name" value="Metallo-depent_PP-like"/>
</dbReference>
<keyword evidence="2" id="KW-1185">Reference proteome</keyword>
<dbReference type="Proteomes" id="UP001595764">
    <property type="component" value="Unassembled WGS sequence"/>
</dbReference>
<comment type="caution">
    <text evidence="1">The sequence shown here is derived from an EMBL/GenBank/DDBJ whole genome shotgun (WGS) entry which is preliminary data.</text>
</comment>
<evidence type="ECO:0008006" key="3">
    <source>
        <dbReference type="Google" id="ProtNLM"/>
    </source>
</evidence>
<name>A0ABV7QWU2_9PSEU</name>
<evidence type="ECO:0000313" key="1">
    <source>
        <dbReference type="EMBL" id="MFC3516919.1"/>
    </source>
</evidence>
<sequence>MSDTTTVVVPDAQIPYHNRKALRALIGFIGDFQPSAVVNIGDLADFPQPSRWNKDTRGEFEGSVYRDAEIVARDWSEPLREVYSGPVGIHEGNHDERPRVYLEKYAPALSGTKAFHMETLLSFDAYEFTRLPEFHDIAPGWLSTHGHRGGIRLTQVSGMTAFKAAERFGRSVIMGHTHRLGKVSKSYGYAGEIKKTLTGVEVGNVMDMKRANYLKGATANWQSGFAIVRAAKKSVQVDTIEITGGRFQVDGVSYQVS</sequence>
<dbReference type="RefSeq" id="WP_377870221.1">
    <property type="nucleotide sequence ID" value="NZ_JBHMAY010000021.1"/>
</dbReference>
<protein>
    <recommendedName>
        <fullName evidence="3">Metallophosphoesterase</fullName>
    </recommendedName>
</protein>
<gene>
    <name evidence="1" type="ORF">ACFORO_42630</name>
</gene>
<reference evidence="2" key="1">
    <citation type="journal article" date="2019" name="Int. J. Syst. Evol. Microbiol.">
        <title>The Global Catalogue of Microorganisms (GCM) 10K type strain sequencing project: providing services to taxonomists for standard genome sequencing and annotation.</title>
        <authorList>
            <consortium name="The Broad Institute Genomics Platform"/>
            <consortium name="The Broad Institute Genome Sequencing Center for Infectious Disease"/>
            <person name="Wu L."/>
            <person name="Ma J."/>
        </authorList>
    </citation>
    <scope>NUCLEOTIDE SEQUENCE [LARGE SCALE GENOMIC DNA]</scope>
    <source>
        <strain evidence="2">CGMCC 4.7682</strain>
    </source>
</reference>